<sequence length="269" mass="30670">MAKGFHHLHTFHLSVRSISTEQKIVFEGEAPKIVLEKQKILTMKSTEKSNRRRSQNFLRNYFYSKIKSKSKNQEKRKTNNAYDNKREELENNTVYILQIMPTPSVVRQQTLENKVDLKSKSKLNGEFKPKGILKQASKSFSFPGLSNESWSNYNAHQREQSHFEKSQTTNSKENSNNFASASNVHDRSCSELNTCTPVKNVTFSDLLSPSNCRSSKSIPGMTTLSDGQYKDLPNLYLTNAIKRNSNGENSIDSLQLQVLSFCEPSENTT</sequence>
<evidence type="ECO:0000313" key="6">
    <source>
        <dbReference type="Proteomes" id="UP000663856"/>
    </source>
</evidence>
<gene>
    <name evidence="5" type="ORF">OVN521_LOCUS19111</name>
    <name evidence="4" type="ORF">UXM345_LOCUS1660</name>
    <name evidence="2" type="ORF">WKI299_LOCUS9108</name>
    <name evidence="3" type="ORF">XDN619_LOCUS29038</name>
</gene>
<feature type="region of interest" description="Disordered" evidence="1">
    <location>
        <begin position="156"/>
        <end position="183"/>
    </location>
</feature>
<comment type="caution">
    <text evidence="2">The sequence shown here is derived from an EMBL/GenBank/DDBJ whole genome shotgun (WGS) entry which is preliminary data.</text>
</comment>
<dbReference type="EMBL" id="CAJOBF010000094">
    <property type="protein sequence ID" value="CAF3744940.1"/>
    <property type="molecule type" value="Genomic_DNA"/>
</dbReference>
<evidence type="ECO:0000313" key="4">
    <source>
        <dbReference type="EMBL" id="CAF3744940.1"/>
    </source>
</evidence>
<feature type="compositionally biased region" description="Basic and acidic residues" evidence="1">
    <location>
        <begin position="156"/>
        <end position="165"/>
    </location>
</feature>
<proteinExistence type="predicted"/>
<evidence type="ECO:0000313" key="5">
    <source>
        <dbReference type="EMBL" id="CAF4069541.1"/>
    </source>
</evidence>
<dbReference type="AlphaFoldDB" id="A0A816P8B7"/>
<dbReference type="EMBL" id="CAJNRF010003007">
    <property type="protein sequence ID" value="CAF2045490.1"/>
    <property type="molecule type" value="Genomic_DNA"/>
</dbReference>
<dbReference type="Proteomes" id="UP000663856">
    <property type="component" value="Unassembled WGS sequence"/>
</dbReference>
<dbReference type="Proteomes" id="UP000663866">
    <property type="component" value="Unassembled WGS sequence"/>
</dbReference>
<evidence type="ECO:0000313" key="2">
    <source>
        <dbReference type="EMBL" id="CAF2045490.1"/>
    </source>
</evidence>
<dbReference type="EMBL" id="CAJOBG010003560">
    <property type="protein sequence ID" value="CAF4069541.1"/>
    <property type="molecule type" value="Genomic_DNA"/>
</dbReference>
<accession>A0A816P8B7</accession>
<evidence type="ECO:0000313" key="7">
    <source>
        <dbReference type="Proteomes" id="UP000663866"/>
    </source>
</evidence>
<dbReference type="Proteomes" id="UP000663842">
    <property type="component" value="Unassembled WGS sequence"/>
</dbReference>
<organism evidence="2 6">
    <name type="scientific">Rotaria magnacalcarata</name>
    <dbReference type="NCBI Taxonomy" id="392030"/>
    <lineage>
        <taxon>Eukaryota</taxon>
        <taxon>Metazoa</taxon>
        <taxon>Spiralia</taxon>
        <taxon>Gnathifera</taxon>
        <taxon>Rotifera</taxon>
        <taxon>Eurotatoria</taxon>
        <taxon>Bdelloidea</taxon>
        <taxon>Philodinida</taxon>
        <taxon>Philodinidae</taxon>
        <taxon>Rotaria</taxon>
    </lineage>
</organism>
<reference evidence="2" key="1">
    <citation type="submission" date="2021-02" db="EMBL/GenBank/DDBJ databases">
        <authorList>
            <person name="Nowell W R."/>
        </authorList>
    </citation>
    <scope>NUCLEOTIDE SEQUENCE</scope>
</reference>
<evidence type="ECO:0000256" key="1">
    <source>
        <dbReference type="SAM" id="MobiDB-lite"/>
    </source>
</evidence>
<dbReference type="Proteomes" id="UP000663887">
    <property type="component" value="Unassembled WGS sequence"/>
</dbReference>
<dbReference type="EMBL" id="CAJNRG010014156">
    <property type="protein sequence ID" value="CAF2153449.1"/>
    <property type="molecule type" value="Genomic_DNA"/>
</dbReference>
<feature type="compositionally biased region" description="Polar residues" evidence="1">
    <location>
        <begin position="166"/>
        <end position="183"/>
    </location>
</feature>
<name>A0A816P8B7_9BILA</name>
<protein>
    <submittedName>
        <fullName evidence="2">Uncharacterized protein</fullName>
    </submittedName>
</protein>
<evidence type="ECO:0000313" key="3">
    <source>
        <dbReference type="EMBL" id="CAF2153449.1"/>
    </source>
</evidence>
<keyword evidence="7" id="KW-1185">Reference proteome</keyword>